<keyword evidence="5" id="KW-0408">Iron</keyword>
<proteinExistence type="predicted"/>
<evidence type="ECO:0000313" key="12">
    <source>
        <dbReference type="Proteomes" id="UP000430079"/>
    </source>
</evidence>
<evidence type="ECO:0000256" key="3">
    <source>
        <dbReference type="ARBA" id="ARBA00022714"/>
    </source>
</evidence>
<dbReference type="FunFam" id="2.102.10.10:FF:000014">
    <property type="entry name" value="Oxidoreductase, FAD dependent"/>
    <property type="match status" value="1"/>
</dbReference>
<sequence>MPGAVVTSQDVIVATHYPVFDRALLFTRLSPRRELVVAAPIAADRDPDGMYITAEEGKRSLRTAPYDEGQRLLIVTGETFKPGTGDAREGFARLTAWTRRHFPGTEVAYRWAAQDNDATDTVPLVGPFHPGSSHTYVATGFGGWGMSGGVMAGQLLTGLITGSGPSWAGLYDPRRLWSAVREAPAFLKHQAEVTQHFVSDRLRSSHADSVAEIAPGSGAVVRVRGRRCAVYRDEGGTTHAVSARCTRLGCLVAFNSAERAWECPCHGSRFAPDGSVLQGPANTPLKARDI</sequence>
<dbReference type="InterPro" id="IPR006076">
    <property type="entry name" value="FAD-dep_OxRdtase"/>
</dbReference>
<dbReference type="InterPro" id="IPR038010">
    <property type="entry name" value="YhfW_C"/>
</dbReference>
<dbReference type="GO" id="GO:0046872">
    <property type="term" value="F:metal ion binding"/>
    <property type="evidence" value="ECO:0007669"/>
    <property type="project" value="UniProtKB-KW"/>
</dbReference>
<dbReference type="InterPro" id="IPR036188">
    <property type="entry name" value="FAD/NAD-bd_sf"/>
</dbReference>
<comment type="cofactor">
    <cofactor evidence="9">
        <name>[2Fe-2S] cluster</name>
        <dbReference type="ChEBI" id="CHEBI:190135"/>
    </cofactor>
</comment>
<dbReference type="SUPFAM" id="SSF50022">
    <property type="entry name" value="ISP domain"/>
    <property type="match status" value="1"/>
</dbReference>
<reference evidence="11 12" key="1">
    <citation type="submission" date="2019-12" db="EMBL/GenBank/DDBJ databases">
        <title>Whole genome shotgun sequence of Streptomyces hygroscopicus subsp. glebosus NBRC 13786.</title>
        <authorList>
            <person name="Ichikawa N."/>
            <person name="Kimura A."/>
            <person name="Kitahashi Y."/>
            <person name="Komaki H."/>
            <person name="Tamura T."/>
        </authorList>
    </citation>
    <scope>NUCLEOTIDE SEQUENCE [LARGE SCALE GENOMIC DNA]</scope>
    <source>
        <strain evidence="11 12">NBRC 13786</strain>
    </source>
</reference>
<evidence type="ECO:0000313" key="11">
    <source>
        <dbReference type="EMBL" id="GFE13350.1"/>
    </source>
</evidence>
<evidence type="ECO:0000256" key="9">
    <source>
        <dbReference type="ARBA" id="ARBA00034078"/>
    </source>
</evidence>
<dbReference type="InterPro" id="IPR005805">
    <property type="entry name" value="Rieske_Fe-S_prot_C"/>
</dbReference>
<keyword evidence="6" id="KW-0411">Iron-sulfur</keyword>
<keyword evidence="7" id="KW-1015">Disulfide bond</keyword>
<feature type="domain" description="Rieske" evidence="10">
    <location>
        <begin position="205"/>
        <end position="290"/>
    </location>
</feature>
<dbReference type="PANTHER" id="PTHR10134">
    <property type="entry name" value="CYTOCHROME B-C1 COMPLEX SUBUNIT RIESKE, MITOCHONDRIAL"/>
    <property type="match status" value="1"/>
</dbReference>
<dbReference type="GO" id="GO:0051537">
    <property type="term" value="F:2 iron, 2 sulfur cluster binding"/>
    <property type="evidence" value="ECO:0007669"/>
    <property type="project" value="UniProtKB-KW"/>
</dbReference>
<dbReference type="Pfam" id="PF00355">
    <property type="entry name" value="Rieske"/>
    <property type="match status" value="1"/>
</dbReference>
<dbReference type="GO" id="GO:0016705">
    <property type="term" value="F:oxidoreductase activity, acting on paired donors, with incorporation or reduction of molecular oxygen"/>
    <property type="evidence" value="ECO:0007669"/>
    <property type="project" value="UniProtKB-ARBA"/>
</dbReference>
<dbReference type="Gene3D" id="3.50.50.60">
    <property type="entry name" value="FAD/NAD(P)-binding domain"/>
    <property type="match status" value="1"/>
</dbReference>
<protein>
    <recommendedName>
        <fullName evidence="2">Cytochrome bc1 complex Rieske iron-sulfur subunit</fullName>
    </recommendedName>
    <alternativeName>
        <fullName evidence="8">Cytochrome bc1 reductase complex subunit QcrA</fullName>
    </alternativeName>
</protein>
<dbReference type="InterPro" id="IPR014349">
    <property type="entry name" value="Rieske_Fe-S_prot"/>
</dbReference>
<evidence type="ECO:0000256" key="4">
    <source>
        <dbReference type="ARBA" id="ARBA00022723"/>
    </source>
</evidence>
<dbReference type="CDD" id="cd03477">
    <property type="entry name" value="Rieske_YhfW_C"/>
    <property type="match status" value="1"/>
</dbReference>
<keyword evidence="4" id="KW-0479">Metal-binding</keyword>
<dbReference type="GO" id="GO:0016020">
    <property type="term" value="C:membrane"/>
    <property type="evidence" value="ECO:0007669"/>
    <property type="project" value="InterPro"/>
</dbReference>
<dbReference type="InterPro" id="IPR017941">
    <property type="entry name" value="Rieske_2Fe-2S"/>
</dbReference>
<dbReference type="PROSITE" id="PS51296">
    <property type="entry name" value="RIESKE"/>
    <property type="match status" value="1"/>
</dbReference>
<dbReference type="AlphaFoldDB" id="A0A640SQR3"/>
<comment type="function">
    <text evidence="1">Iron-sulfur subunit of the cytochrome bc1 complex, an essential component of the respiratory electron transport chain required for ATP synthesis. The bc1 complex catalyzes the oxidation of menaquinol and the reduction of cytochrome c in the respiratory chain. The bc1 complex operates through a Q-cycle mechanism that couples electron transfer to generation of the proton gradient that drives ATP synthesis.</text>
</comment>
<comment type="caution">
    <text evidence="11">The sequence shown here is derived from an EMBL/GenBank/DDBJ whole genome shotgun (WGS) entry which is preliminary data.</text>
</comment>
<evidence type="ECO:0000256" key="1">
    <source>
        <dbReference type="ARBA" id="ARBA00002494"/>
    </source>
</evidence>
<dbReference type="Gene3D" id="2.102.10.10">
    <property type="entry name" value="Rieske [2Fe-2S] iron-sulphur domain"/>
    <property type="match status" value="1"/>
</dbReference>
<evidence type="ECO:0000256" key="7">
    <source>
        <dbReference type="ARBA" id="ARBA00023157"/>
    </source>
</evidence>
<dbReference type="Proteomes" id="UP000430079">
    <property type="component" value="Unassembled WGS sequence"/>
</dbReference>
<gene>
    <name evidence="11" type="ORF">Sgleb_13970</name>
</gene>
<evidence type="ECO:0000256" key="2">
    <source>
        <dbReference type="ARBA" id="ARBA00015816"/>
    </source>
</evidence>
<evidence type="ECO:0000259" key="10">
    <source>
        <dbReference type="PROSITE" id="PS51296"/>
    </source>
</evidence>
<dbReference type="GO" id="GO:0004497">
    <property type="term" value="F:monooxygenase activity"/>
    <property type="evidence" value="ECO:0007669"/>
    <property type="project" value="UniProtKB-ARBA"/>
</dbReference>
<dbReference type="PRINTS" id="PR00162">
    <property type="entry name" value="RIESKE"/>
</dbReference>
<evidence type="ECO:0000256" key="6">
    <source>
        <dbReference type="ARBA" id="ARBA00023014"/>
    </source>
</evidence>
<keyword evidence="3" id="KW-0001">2Fe-2S</keyword>
<organism evidence="11 12">
    <name type="scientific">Streptomyces glebosus</name>
    <dbReference type="NCBI Taxonomy" id="249580"/>
    <lineage>
        <taxon>Bacteria</taxon>
        <taxon>Bacillati</taxon>
        <taxon>Actinomycetota</taxon>
        <taxon>Actinomycetes</taxon>
        <taxon>Kitasatosporales</taxon>
        <taxon>Streptomycetaceae</taxon>
        <taxon>Streptomyces</taxon>
    </lineage>
</organism>
<keyword evidence="12" id="KW-1185">Reference proteome</keyword>
<evidence type="ECO:0000256" key="5">
    <source>
        <dbReference type="ARBA" id="ARBA00023004"/>
    </source>
</evidence>
<dbReference type="Gene3D" id="3.30.9.10">
    <property type="entry name" value="D-Amino Acid Oxidase, subunit A, domain 2"/>
    <property type="match status" value="1"/>
</dbReference>
<dbReference type="EMBL" id="BLIO01000001">
    <property type="protein sequence ID" value="GFE13350.1"/>
    <property type="molecule type" value="Genomic_DNA"/>
</dbReference>
<name>A0A640SQR3_9ACTN</name>
<dbReference type="Pfam" id="PF01266">
    <property type="entry name" value="DAO"/>
    <property type="match status" value="1"/>
</dbReference>
<accession>A0A640SQR3</accession>
<evidence type="ECO:0000256" key="8">
    <source>
        <dbReference type="ARBA" id="ARBA00029586"/>
    </source>
</evidence>
<dbReference type="InterPro" id="IPR036922">
    <property type="entry name" value="Rieske_2Fe-2S_sf"/>
</dbReference>